<accession>A0A8S5LP59</accession>
<dbReference type="EMBL" id="BK015888">
    <property type="protein sequence ID" value="DAD71812.1"/>
    <property type="molecule type" value="Genomic_DNA"/>
</dbReference>
<reference evidence="1" key="1">
    <citation type="journal article" date="2021" name="Proc. Natl. Acad. Sci. U.S.A.">
        <title>A Catalog of Tens of Thousands of Viruses from Human Metagenomes Reveals Hidden Associations with Chronic Diseases.</title>
        <authorList>
            <person name="Tisza M.J."/>
            <person name="Buck C.B."/>
        </authorList>
    </citation>
    <scope>NUCLEOTIDE SEQUENCE</scope>
    <source>
        <strain evidence="1">CtoiW10</strain>
    </source>
</reference>
<organism evidence="1">
    <name type="scientific">Siphoviridae sp. ctoiW10</name>
    <dbReference type="NCBI Taxonomy" id="2827592"/>
    <lineage>
        <taxon>Viruses</taxon>
        <taxon>Duplodnaviria</taxon>
        <taxon>Heunggongvirae</taxon>
        <taxon>Uroviricota</taxon>
        <taxon>Caudoviricetes</taxon>
    </lineage>
</organism>
<name>A0A8S5LP59_9CAUD</name>
<evidence type="ECO:0000313" key="1">
    <source>
        <dbReference type="EMBL" id="DAD71812.1"/>
    </source>
</evidence>
<proteinExistence type="predicted"/>
<sequence length="32" mass="3731">MCHCLSFVETRVSMRRGCWGSLPKKLTSTFIR</sequence>
<protein>
    <submittedName>
        <fullName evidence="1">Uncharacterized protein</fullName>
    </submittedName>
</protein>